<dbReference type="InterPro" id="IPR029032">
    <property type="entry name" value="AhpD-like"/>
</dbReference>
<reference evidence="3 4" key="1">
    <citation type="submission" date="2024-10" db="EMBL/GenBank/DDBJ databases">
        <authorList>
            <person name="Deangelis K."/>
            <person name="Huntemann M."/>
            <person name="Clum A."/>
            <person name="Wang J."/>
            <person name="Palaniappan K."/>
            <person name="Ritter S."/>
            <person name="Chen I.-M."/>
            <person name="Stamatis D."/>
            <person name="Reddy T."/>
            <person name="O'Malley R."/>
            <person name="Daum C."/>
            <person name="Ng V."/>
            <person name="Ivanova N."/>
            <person name="Kyrpides N."/>
            <person name="Woyke T."/>
        </authorList>
    </citation>
    <scope>NUCLEOTIDE SEQUENCE [LARGE SCALE GENOMIC DNA]</scope>
    <source>
        <strain evidence="3 4">GAS97</strain>
    </source>
</reference>
<dbReference type="PANTHER" id="PTHR33570">
    <property type="entry name" value="4-CARBOXYMUCONOLACTONE DECARBOXYLASE FAMILY PROTEIN"/>
    <property type="match status" value="1"/>
</dbReference>
<evidence type="ECO:0000259" key="2">
    <source>
        <dbReference type="Pfam" id="PF02627"/>
    </source>
</evidence>
<feature type="region of interest" description="Disordered" evidence="1">
    <location>
        <begin position="130"/>
        <end position="158"/>
    </location>
</feature>
<evidence type="ECO:0000256" key="1">
    <source>
        <dbReference type="SAM" id="MobiDB-lite"/>
    </source>
</evidence>
<evidence type="ECO:0000313" key="3">
    <source>
        <dbReference type="EMBL" id="MFK4446069.1"/>
    </source>
</evidence>
<organism evidence="3 4">
    <name type="scientific">Caballeronia udeis</name>
    <dbReference type="NCBI Taxonomy" id="1232866"/>
    <lineage>
        <taxon>Bacteria</taxon>
        <taxon>Pseudomonadati</taxon>
        <taxon>Pseudomonadota</taxon>
        <taxon>Betaproteobacteria</taxon>
        <taxon>Burkholderiales</taxon>
        <taxon>Burkholderiaceae</taxon>
        <taxon>Caballeronia</taxon>
    </lineage>
</organism>
<gene>
    <name evidence="3" type="ORF">ABH943_006101</name>
</gene>
<name>A0ABW8MRV3_9BURK</name>
<comment type="caution">
    <text evidence="3">The sequence shown here is derived from an EMBL/GenBank/DDBJ whole genome shotgun (WGS) entry which is preliminary data.</text>
</comment>
<dbReference type="Proteomes" id="UP001620514">
    <property type="component" value="Unassembled WGS sequence"/>
</dbReference>
<sequence length="158" mass="17021">MKESMERGLAAYEQMRGAERARSIKASIDSGTFGSSMAALSMDFVFGSVWAREGLDRRARSLVTLGILIALRQRDELKNHIRIALTNGLSVVEIEEVMIQASVYAGFPAAHTASNATSEVLEALEFERGTVGSERGSNANKAGESVRVAGAKRADDSR</sequence>
<proteinExistence type="predicted"/>
<dbReference type="RefSeq" id="WP_404611006.1">
    <property type="nucleotide sequence ID" value="NZ_JBIYDN010000023.1"/>
</dbReference>
<protein>
    <submittedName>
        <fullName evidence="3">4-carboxymuconolactone decarboxylase</fullName>
        <ecNumber evidence="3">4.1.1.44</ecNumber>
    </submittedName>
</protein>
<accession>A0ABW8MRV3</accession>
<feature type="domain" description="Carboxymuconolactone decarboxylase-like" evidence="2">
    <location>
        <begin position="39"/>
        <end position="118"/>
    </location>
</feature>
<dbReference type="InterPro" id="IPR003779">
    <property type="entry name" value="CMD-like"/>
</dbReference>
<dbReference type="PANTHER" id="PTHR33570:SF2">
    <property type="entry name" value="CARBOXYMUCONOLACTONE DECARBOXYLASE-LIKE DOMAIN-CONTAINING PROTEIN"/>
    <property type="match status" value="1"/>
</dbReference>
<keyword evidence="4" id="KW-1185">Reference proteome</keyword>
<dbReference type="EC" id="4.1.1.44" evidence="3"/>
<dbReference type="GO" id="GO:0047575">
    <property type="term" value="F:4-carboxymuconolactone decarboxylase activity"/>
    <property type="evidence" value="ECO:0007669"/>
    <property type="project" value="UniProtKB-EC"/>
</dbReference>
<dbReference type="Gene3D" id="1.20.1290.10">
    <property type="entry name" value="AhpD-like"/>
    <property type="match status" value="1"/>
</dbReference>
<dbReference type="Pfam" id="PF02627">
    <property type="entry name" value="CMD"/>
    <property type="match status" value="1"/>
</dbReference>
<keyword evidence="3" id="KW-0456">Lyase</keyword>
<dbReference type="InterPro" id="IPR052512">
    <property type="entry name" value="4CMD/NDH-1_regulator"/>
</dbReference>
<dbReference type="EMBL" id="JBIYDN010000023">
    <property type="protein sequence ID" value="MFK4446069.1"/>
    <property type="molecule type" value="Genomic_DNA"/>
</dbReference>
<reference evidence="3 4" key="2">
    <citation type="submission" date="2024-11" db="EMBL/GenBank/DDBJ databases">
        <title>Using genomics to understand microbial adaptation to soil warming.</title>
        <authorList>
            <person name="Deangelis K.M. PhD."/>
        </authorList>
    </citation>
    <scope>NUCLEOTIDE SEQUENCE [LARGE SCALE GENOMIC DNA]</scope>
    <source>
        <strain evidence="3 4">GAS97</strain>
    </source>
</reference>
<evidence type="ECO:0000313" key="4">
    <source>
        <dbReference type="Proteomes" id="UP001620514"/>
    </source>
</evidence>
<dbReference type="SUPFAM" id="SSF69118">
    <property type="entry name" value="AhpD-like"/>
    <property type="match status" value="1"/>
</dbReference>